<organism evidence="1 2">
    <name type="scientific">Actinokineospora bangkokensis</name>
    <dbReference type="NCBI Taxonomy" id="1193682"/>
    <lineage>
        <taxon>Bacteria</taxon>
        <taxon>Bacillati</taxon>
        <taxon>Actinomycetota</taxon>
        <taxon>Actinomycetes</taxon>
        <taxon>Pseudonocardiales</taxon>
        <taxon>Pseudonocardiaceae</taxon>
        <taxon>Actinokineospora</taxon>
    </lineage>
</organism>
<keyword evidence="2" id="KW-1185">Reference proteome</keyword>
<proteinExistence type="predicted"/>
<sequence length="110" mass="11435">MTARTEAVDAILAALRHVPGVRPAAPVTGSWVPFEADAFAIDIDDRGITVHLVVLAFPLAPLLATAGEAVREAVRGTAWEAADIHLVAADVDKAAFDPSEPGELDRTVGA</sequence>
<evidence type="ECO:0000313" key="2">
    <source>
        <dbReference type="Proteomes" id="UP000186040"/>
    </source>
</evidence>
<dbReference type="STRING" id="1193682.BJP25_23670"/>
<dbReference type="RefSeq" id="WP_075976246.1">
    <property type="nucleotide sequence ID" value="NZ_MKQR01000018.1"/>
</dbReference>
<name>A0A1Q9LIH5_9PSEU</name>
<comment type="caution">
    <text evidence="1">The sequence shown here is derived from an EMBL/GenBank/DDBJ whole genome shotgun (WGS) entry which is preliminary data.</text>
</comment>
<reference evidence="1 2" key="1">
    <citation type="submission" date="2016-10" db="EMBL/GenBank/DDBJ databases">
        <title>The Draft Genome Sequence of Actinokineospora bangkokensis 44EHWT reveals the biosynthetic pathway of antifungal compounds Thailandins with unusual extender unit butylmalonyl-CoA.</title>
        <authorList>
            <person name="Greule A."/>
            <person name="Intra B."/>
            <person name="Flemming S."/>
            <person name="Rommel M.G."/>
            <person name="Panbangred W."/>
            <person name="Bechthold A."/>
        </authorList>
    </citation>
    <scope>NUCLEOTIDE SEQUENCE [LARGE SCALE GENOMIC DNA]</scope>
    <source>
        <strain evidence="1 2">44EHW</strain>
    </source>
</reference>
<protein>
    <submittedName>
        <fullName evidence="1">Uncharacterized protein</fullName>
    </submittedName>
</protein>
<dbReference type="EMBL" id="MKQR01000018">
    <property type="protein sequence ID" value="OLR91841.1"/>
    <property type="molecule type" value="Genomic_DNA"/>
</dbReference>
<dbReference type="AlphaFoldDB" id="A0A1Q9LIH5"/>
<dbReference type="Proteomes" id="UP000186040">
    <property type="component" value="Unassembled WGS sequence"/>
</dbReference>
<evidence type="ECO:0000313" key="1">
    <source>
        <dbReference type="EMBL" id="OLR91841.1"/>
    </source>
</evidence>
<dbReference type="OrthoDB" id="4554885at2"/>
<gene>
    <name evidence="1" type="ORF">BJP25_23670</name>
</gene>
<accession>A0A1Q9LIH5</accession>